<accession>A0A9P4UR87</accession>
<sequence>MSSPARPTGTKRRAQGSPSQHYMNERSDPTSNGVHLSHGEDDFELYSSRSRRHYREMARVHADDERRFHDFLDDQNATQKRKHNDALSKAMEEHEQVRQAAEIARQRVELQIQQERQRRAAEQQRKLDEECRRAIEQEQREQERRLDEAKRLELQRREILRREQEAEAQRRESERQQRQQRQQQALAEKREREAEAEAARVAEERRIREEATAGEAEAKRQEQARQQQQQQQQQQLTNGVAPSSIPSAKPAASVPVAQAQVNGAAVQAATAKGVASDRQARDTIHQRYLDLNRKLHEFRESFDKLRSGWDKASRNKFLDWKGAIRKGIAQVDKSDPVQNRNAKEKVKAAILEAQRTVPEPKVDVREYVVGFPVPAGEDASGPAILLYMLSLFAKQCMLAFVANATDQERANPLGILIVQIFAMPDFQLFGRIPLIDILWAKYHVDCPILFGIWGSETTVEGKKRLGWQTDDDRSPYSNAFKQMSQPGSKIPWSSSDRHFDRLRGLANGFASITLRNFSKAKISNPAPNRLYWEALARLSNCPANEITLSLMVVLKNLVDGHIPRFISIYGHAAIVALRCALVDFPRRIETTMGGKNVPSQLKAVQAMPFTLKKGLRLSL</sequence>
<dbReference type="Pfam" id="PF07817">
    <property type="entry name" value="GLE1"/>
    <property type="match status" value="1"/>
</dbReference>
<name>A0A9P4UR87_9PEZI</name>
<dbReference type="GO" id="GO:0005543">
    <property type="term" value="F:phospholipid binding"/>
    <property type="evidence" value="ECO:0007669"/>
    <property type="project" value="TreeGrafter"/>
</dbReference>
<keyword evidence="5" id="KW-0653">Protein transport</keyword>
<evidence type="ECO:0000256" key="11">
    <source>
        <dbReference type="SAM" id="MobiDB-lite"/>
    </source>
</evidence>
<feature type="compositionally biased region" description="Basic and acidic residues" evidence="11">
    <location>
        <begin position="84"/>
        <end position="95"/>
    </location>
</feature>
<dbReference type="GO" id="GO:0031369">
    <property type="term" value="F:translation initiation factor binding"/>
    <property type="evidence" value="ECO:0007669"/>
    <property type="project" value="TreeGrafter"/>
</dbReference>
<proteinExistence type="inferred from homology"/>
<evidence type="ECO:0000256" key="10">
    <source>
        <dbReference type="ARBA" id="ARBA00029983"/>
    </source>
</evidence>
<dbReference type="GO" id="GO:0044614">
    <property type="term" value="C:nuclear pore cytoplasmic filaments"/>
    <property type="evidence" value="ECO:0007669"/>
    <property type="project" value="TreeGrafter"/>
</dbReference>
<feature type="region of interest" description="Disordered" evidence="11">
    <location>
        <begin position="137"/>
        <end position="253"/>
    </location>
</feature>
<dbReference type="InterPro" id="IPR012476">
    <property type="entry name" value="GLE1"/>
</dbReference>
<evidence type="ECO:0000256" key="7">
    <source>
        <dbReference type="ARBA" id="ARBA00023132"/>
    </source>
</evidence>
<keyword evidence="4" id="KW-0509">mRNA transport</keyword>
<dbReference type="InterPro" id="IPR038506">
    <property type="entry name" value="GLE1-like_sf"/>
</dbReference>
<comment type="similarity">
    <text evidence="2">Belongs to the GLE1 family.</text>
</comment>
<evidence type="ECO:0000256" key="3">
    <source>
        <dbReference type="ARBA" id="ARBA00022448"/>
    </source>
</evidence>
<gene>
    <name evidence="12" type="ORF">K431DRAFT_283703</name>
</gene>
<protein>
    <recommendedName>
        <fullName evidence="9">mRNA export factor GLE1</fullName>
    </recommendedName>
    <alternativeName>
        <fullName evidence="10">Nucleoporin GLE1</fullName>
    </alternativeName>
</protein>
<feature type="region of interest" description="Disordered" evidence="11">
    <location>
        <begin position="1"/>
        <end position="49"/>
    </location>
</feature>
<keyword evidence="7" id="KW-0906">Nuclear pore complex</keyword>
<comment type="caution">
    <text evidence="12">The sequence shown here is derived from an EMBL/GenBank/DDBJ whole genome shotgun (WGS) entry which is preliminary data.</text>
</comment>
<feature type="compositionally biased region" description="Low complexity" evidence="11">
    <location>
        <begin position="224"/>
        <end position="253"/>
    </location>
</feature>
<evidence type="ECO:0000313" key="12">
    <source>
        <dbReference type="EMBL" id="KAF2722563.1"/>
    </source>
</evidence>
<evidence type="ECO:0000256" key="9">
    <source>
        <dbReference type="ARBA" id="ARBA00026227"/>
    </source>
</evidence>
<dbReference type="GO" id="GO:0015031">
    <property type="term" value="P:protein transport"/>
    <property type="evidence" value="ECO:0007669"/>
    <property type="project" value="UniProtKB-KW"/>
</dbReference>
<dbReference type="PANTHER" id="PTHR12960">
    <property type="entry name" value="GLE-1-RELATED"/>
    <property type="match status" value="1"/>
</dbReference>
<dbReference type="Proteomes" id="UP000799441">
    <property type="component" value="Unassembled WGS sequence"/>
</dbReference>
<evidence type="ECO:0000256" key="1">
    <source>
        <dbReference type="ARBA" id="ARBA00004567"/>
    </source>
</evidence>
<dbReference type="AlphaFoldDB" id="A0A9P4UR87"/>
<reference evidence="12" key="1">
    <citation type="journal article" date="2020" name="Stud. Mycol.">
        <title>101 Dothideomycetes genomes: a test case for predicting lifestyles and emergence of pathogens.</title>
        <authorList>
            <person name="Haridas S."/>
            <person name="Albert R."/>
            <person name="Binder M."/>
            <person name="Bloem J."/>
            <person name="Labutti K."/>
            <person name="Salamov A."/>
            <person name="Andreopoulos B."/>
            <person name="Baker S."/>
            <person name="Barry K."/>
            <person name="Bills G."/>
            <person name="Bluhm B."/>
            <person name="Cannon C."/>
            <person name="Castanera R."/>
            <person name="Culley D."/>
            <person name="Daum C."/>
            <person name="Ezra D."/>
            <person name="Gonzalez J."/>
            <person name="Henrissat B."/>
            <person name="Kuo A."/>
            <person name="Liang C."/>
            <person name="Lipzen A."/>
            <person name="Lutzoni F."/>
            <person name="Magnuson J."/>
            <person name="Mondo S."/>
            <person name="Nolan M."/>
            <person name="Ohm R."/>
            <person name="Pangilinan J."/>
            <person name="Park H.-J."/>
            <person name="Ramirez L."/>
            <person name="Alfaro M."/>
            <person name="Sun H."/>
            <person name="Tritt A."/>
            <person name="Yoshinaga Y."/>
            <person name="Zwiers L.-H."/>
            <person name="Turgeon B."/>
            <person name="Goodwin S."/>
            <person name="Spatafora J."/>
            <person name="Crous P."/>
            <person name="Grigoriev I."/>
        </authorList>
    </citation>
    <scope>NUCLEOTIDE SEQUENCE</scope>
    <source>
        <strain evidence="12">CBS 116435</strain>
    </source>
</reference>
<feature type="compositionally biased region" description="Basic and acidic residues" evidence="11">
    <location>
        <begin position="187"/>
        <end position="223"/>
    </location>
</feature>
<feature type="compositionally biased region" description="Basic and acidic residues" evidence="11">
    <location>
        <begin position="62"/>
        <end position="72"/>
    </location>
</feature>
<evidence type="ECO:0000256" key="2">
    <source>
        <dbReference type="ARBA" id="ARBA00011056"/>
    </source>
</evidence>
<dbReference type="EMBL" id="MU003781">
    <property type="protein sequence ID" value="KAF2722563.1"/>
    <property type="molecule type" value="Genomic_DNA"/>
</dbReference>
<evidence type="ECO:0000256" key="8">
    <source>
        <dbReference type="ARBA" id="ARBA00023242"/>
    </source>
</evidence>
<comment type="subcellular location">
    <subcellularLocation>
        <location evidence="1">Nucleus</location>
        <location evidence="1">Nuclear pore complex</location>
    </subcellularLocation>
</comment>
<keyword evidence="8" id="KW-0539">Nucleus</keyword>
<dbReference type="GO" id="GO:0016973">
    <property type="term" value="P:poly(A)+ mRNA export from nucleus"/>
    <property type="evidence" value="ECO:0007669"/>
    <property type="project" value="InterPro"/>
</dbReference>
<feature type="compositionally biased region" description="Basic and acidic residues" evidence="11">
    <location>
        <begin position="137"/>
        <end position="177"/>
    </location>
</feature>
<evidence type="ECO:0000313" key="13">
    <source>
        <dbReference type="Proteomes" id="UP000799441"/>
    </source>
</evidence>
<evidence type="ECO:0000256" key="5">
    <source>
        <dbReference type="ARBA" id="ARBA00022927"/>
    </source>
</evidence>
<dbReference type="Gene3D" id="1.25.40.510">
    <property type="entry name" value="GLE1-like"/>
    <property type="match status" value="1"/>
</dbReference>
<feature type="region of interest" description="Disordered" evidence="11">
    <location>
        <begin position="62"/>
        <end position="95"/>
    </location>
</feature>
<evidence type="ECO:0000256" key="6">
    <source>
        <dbReference type="ARBA" id="ARBA00023010"/>
    </source>
</evidence>
<dbReference type="GO" id="GO:0000822">
    <property type="term" value="F:inositol hexakisphosphate binding"/>
    <property type="evidence" value="ECO:0007669"/>
    <property type="project" value="TreeGrafter"/>
</dbReference>
<keyword evidence="13" id="KW-1185">Reference proteome</keyword>
<organism evidence="12 13">
    <name type="scientific">Polychaeton citri CBS 116435</name>
    <dbReference type="NCBI Taxonomy" id="1314669"/>
    <lineage>
        <taxon>Eukaryota</taxon>
        <taxon>Fungi</taxon>
        <taxon>Dikarya</taxon>
        <taxon>Ascomycota</taxon>
        <taxon>Pezizomycotina</taxon>
        <taxon>Dothideomycetes</taxon>
        <taxon>Dothideomycetidae</taxon>
        <taxon>Capnodiales</taxon>
        <taxon>Capnodiaceae</taxon>
        <taxon>Polychaeton</taxon>
    </lineage>
</organism>
<dbReference type="GO" id="GO:0005737">
    <property type="term" value="C:cytoplasm"/>
    <property type="evidence" value="ECO:0007669"/>
    <property type="project" value="TreeGrafter"/>
</dbReference>
<keyword evidence="6" id="KW-0811">Translocation</keyword>
<evidence type="ECO:0000256" key="4">
    <source>
        <dbReference type="ARBA" id="ARBA00022816"/>
    </source>
</evidence>
<dbReference type="PANTHER" id="PTHR12960:SF0">
    <property type="entry name" value="MRNA EXPORT FACTOR GLE1"/>
    <property type="match status" value="1"/>
</dbReference>
<keyword evidence="3" id="KW-0813">Transport</keyword>
<dbReference type="OrthoDB" id="420884at2759"/>